<dbReference type="AlphaFoldDB" id="A0A0D2JNE5"/>
<evidence type="ECO:0000313" key="3">
    <source>
        <dbReference type="EMBL" id="KIX92004.1"/>
    </source>
</evidence>
<reference evidence="3 4" key="1">
    <citation type="submission" date="2015-01" db="EMBL/GenBank/DDBJ databases">
        <title>The Genome Sequence of Fonsecaea multimorphosa CBS 102226.</title>
        <authorList>
            <consortium name="The Broad Institute Genomics Platform"/>
            <person name="Cuomo C."/>
            <person name="de Hoog S."/>
            <person name="Gorbushina A."/>
            <person name="Stielow B."/>
            <person name="Teixiera M."/>
            <person name="Abouelleil A."/>
            <person name="Chapman S.B."/>
            <person name="Priest M."/>
            <person name="Young S.K."/>
            <person name="Wortman J."/>
            <person name="Nusbaum C."/>
            <person name="Birren B."/>
        </authorList>
    </citation>
    <scope>NUCLEOTIDE SEQUENCE [LARGE SCALE GENOMIC DNA]</scope>
    <source>
        <strain evidence="3 4">CBS 102226</strain>
    </source>
</reference>
<dbReference type="Gene3D" id="3.40.50.1820">
    <property type="entry name" value="alpha/beta hydrolase"/>
    <property type="match status" value="1"/>
</dbReference>
<dbReference type="Pfam" id="PF07859">
    <property type="entry name" value="Abhydrolase_3"/>
    <property type="match status" value="1"/>
</dbReference>
<dbReference type="InterPro" id="IPR050300">
    <property type="entry name" value="GDXG_lipolytic_enzyme"/>
</dbReference>
<dbReference type="GeneID" id="27718021"/>
<proteinExistence type="predicted"/>
<dbReference type="Proteomes" id="UP000053411">
    <property type="component" value="Unassembled WGS sequence"/>
</dbReference>
<dbReference type="EMBL" id="KN848113">
    <property type="protein sequence ID" value="KIX92004.1"/>
    <property type="molecule type" value="Genomic_DNA"/>
</dbReference>
<dbReference type="VEuPathDB" id="FungiDB:Z520_12275"/>
<sequence length="335" mass="37840">MADYTAYAKPCEEWVDFVKEWKKPPPLPDGLSVTEIRDILNARRAKLFADILGKPENLDITDLSIPTSDGNVVSSRVYRPQGALNRLPIYINLHGGGYHLGSLESEDPFCRQIALRTGFAVVDVNYRHTPEWTFPTPVNDAWDALNHIPHMEEQLNLDVDRIFIGGVSAGANIAVSTVLRDRKEVRIPARRIKGLLLSVPPAVDPDHFPRHLVKDGYTSLEQNADSEFISLAALKRFACLYKPDPTSPYYSPLLLPDETFKDFPPTSFHIAGSDSLRDEGLLLQEKLQRVGVQTRLEIYPGLPHAFMSLPQLESSRRWSENIYNDLKWVLSLSLR</sequence>
<keyword evidence="1" id="KW-0378">Hydrolase</keyword>
<dbReference type="STRING" id="1442371.A0A0D2JNE5"/>
<name>A0A0D2JNE5_9EURO</name>
<protein>
    <recommendedName>
        <fullName evidence="2">Alpha/beta hydrolase fold-3 domain-containing protein</fullName>
    </recommendedName>
</protein>
<dbReference type="InterPro" id="IPR013094">
    <property type="entry name" value="AB_hydrolase_3"/>
</dbReference>
<dbReference type="OrthoDB" id="4139065at2759"/>
<evidence type="ECO:0000259" key="2">
    <source>
        <dbReference type="Pfam" id="PF07859"/>
    </source>
</evidence>
<dbReference type="InterPro" id="IPR029058">
    <property type="entry name" value="AB_hydrolase_fold"/>
</dbReference>
<organism evidence="3 4">
    <name type="scientific">Fonsecaea multimorphosa CBS 102226</name>
    <dbReference type="NCBI Taxonomy" id="1442371"/>
    <lineage>
        <taxon>Eukaryota</taxon>
        <taxon>Fungi</taxon>
        <taxon>Dikarya</taxon>
        <taxon>Ascomycota</taxon>
        <taxon>Pezizomycotina</taxon>
        <taxon>Eurotiomycetes</taxon>
        <taxon>Chaetothyriomycetidae</taxon>
        <taxon>Chaetothyriales</taxon>
        <taxon>Herpotrichiellaceae</taxon>
        <taxon>Fonsecaea</taxon>
    </lineage>
</organism>
<dbReference type="PANTHER" id="PTHR48081">
    <property type="entry name" value="AB HYDROLASE SUPERFAMILY PROTEIN C4A8.06C"/>
    <property type="match status" value="1"/>
</dbReference>
<dbReference type="SUPFAM" id="SSF53474">
    <property type="entry name" value="alpha/beta-Hydrolases"/>
    <property type="match status" value="1"/>
</dbReference>
<dbReference type="GO" id="GO:0016787">
    <property type="term" value="F:hydrolase activity"/>
    <property type="evidence" value="ECO:0007669"/>
    <property type="project" value="UniProtKB-KW"/>
</dbReference>
<accession>A0A0D2JNE5</accession>
<gene>
    <name evidence="3" type="ORF">Z520_12275</name>
</gene>
<evidence type="ECO:0000256" key="1">
    <source>
        <dbReference type="ARBA" id="ARBA00022801"/>
    </source>
</evidence>
<evidence type="ECO:0000313" key="4">
    <source>
        <dbReference type="Proteomes" id="UP000053411"/>
    </source>
</evidence>
<dbReference type="PANTHER" id="PTHR48081:SF8">
    <property type="entry name" value="ALPHA_BETA HYDROLASE FOLD-3 DOMAIN-CONTAINING PROTEIN-RELATED"/>
    <property type="match status" value="1"/>
</dbReference>
<feature type="domain" description="Alpha/beta hydrolase fold-3" evidence="2">
    <location>
        <begin position="91"/>
        <end position="307"/>
    </location>
</feature>
<dbReference type="RefSeq" id="XP_016626127.1">
    <property type="nucleotide sequence ID" value="XM_016782761.1"/>
</dbReference>
<keyword evidence="4" id="KW-1185">Reference proteome</keyword>